<name>A0ABN9Q062_9DINO</name>
<sequence>LEMAAPPALRPGQGAPETPHARGEPWPPPAPLQHWPGGAAAEALEQPAPAELQDRPERPRCRGKPPFAWQLAPDYEAEFLVTGDASEIVTKVGDFRERDWVVPVGSTLRLSKGGLYRWTLCLERLCLRR</sequence>
<protein>
    <submittedName>
        <fullName evidence="2">Uncharacterized protein</fullName>
    </submittedName>
</protein>
<comment type="caution">
    <text evidence="2">The sequence shown here is derived from an EMBL/GenBank/DDBJ whole genome shotgun (WGS) entry which is preliminary data.</text>
</comment>
<organism evidence="2 3">
    <name type="scientific">Prorocentrum cordatum</name>
    <dbReference type="NCBI Taxonomy" id="2364126"/>
    <lineage>
        <taxon>Eukaryota</taxon>
        <taxon>Sar</taxon>
        <taxon>Alveolata</taxon>
        <taxon>Dinophyceae</taxon>
        <taxon>Prorocentrales</taxon>
        <taxon>Prorocentraceae</taxon>
        <taxon>Prorocentrum</taxon>
    </lineage>
</organism>
<evidence type="ECO:0000313" key="2">
    <source>
        <dbReference type="EMBL" id="CAK0798999.1"/>
    </source>
</evidence>
<proteinExistence type="predicted"/>
<dbReference type="Proteomes" id="UP001189429">
    <property type="component" value="Unassembled WGS sequence"/>
</dbReference>
<feature type="non-terminal residue" evidence="2">
    <location>
        <position position="129"/>
    </location>
</feature>
<dbReference type="EMBL" id="CAUYUJ010002062">
    <property type="protein sequence ID" value="CAK0798999.1"/>
    <property type="molecule type" value="Genomic_DNA"/>
</dbReference>
<evidence type="ECO:0000256" key="1">
    <source>
        <dbReference type="SAM" id="MobiDB-lite"/>
    </source>
</evidence>
<feature type="region of interest" description="Disordered" evidence="1">
    <location>
        <begin position="1"/>
        <end position="65"/>
    </location>
</feature>
<evidence type="ECO:0000313" key="3">
    <source>
        <dbReference type="Proteomes" id="UP001189429"/>
    </source>
</evidence>
<accession>A0ABN9Q062</accession>
<gene>
    <name evidence="2" type="ORF">PCOR1329_LOCUS7598</name>
</gene>
<feature type="non-terminal residue" evidence="2">
    <location>
        <position position="1"/>
    </location>
</feature>
<feature type="compositionally biased region" description="Low complexity" evidence="1">
    <location>
        <begin position="32"/>
        <end position="51"/>
    </location>
</feature>
<reference evidence="2" key="1">
    <citation type="submission" date="2023-10" db="EMBL/GenBank/DDBJ databases">
        <authorList>
            <person name="Chen Y."/>
            <person name="Shah S."/>
            <person name="Dougan E. K."/>
            <person name="Thang M."/>
            <person name="Chan C."/>
        </authorList>
    </citation>
    <scope>NUCLEOTIDE SEQUENCE [LARGE SCALE GENOMIC DNA]</scope>
</reference>
<keyword evidence="3" id="KW-1185">Reference proteome</keyword>